<evidence type="ECO:0000313" key="2">
    <source>
        <dbReference type="EMBL" id="MFD0856980.1"/>
    </source>
</evidence>
<feature type="domain" description="DUF397" evidence="1">
    <location>
        <begin position="3"/>
        <end position="54"/>
    </location>
</feature>
<comment type="caution">
    <text evidence="2">The sequence shown here is derived from an EMBL/GenBank/DDBJ whole genome shotgun (WGS) entry which is preliminary data.</text>
</comment>
<evidence type="ECO:0000259" key="1">
    <source>
        <dbReference type="Pfam" id="PF04149"/>
    </source>
</evidence>
<accession>A0ABW3CST9</accession>
<gene>
    <name evidence="2" type="ORF">ACFQ07_32415</name>
</gene>
<dbReference type="Proteomes" id="UP001597083">
    <property type="component" value="Unassembled WGS sequence"/>
</dbReference>
<sequence>MTVWRKSRRSSPQGDACVEVARFPGAIGVRDSRDPDGPRLFLTRRAFWVLVQDVVSEGDRPWT</sequence>
<evidence type="ECO:0000313" key="3">
    <source>
        <dbReference type="Proteomes" id="UP001597083"/>
    </source>
</evidence>
<proteinExistence type="predicted"/>
<reference evidence="3" key="1">
    <citation type="journal article" date="2019" name="Int. J. Syst. Evol. Microbiol.">
        <title>The Global Catalogue of Microorganisms (GCM) 10K type strain sequencing project: providing services to taxonomists for standard genome sequencing and annotation.</title>
        <authorList>
            <consortium name="The Broad Institute Genomics Platform"/>
            <consortium name="The Broad Institute Genome Sequencing Center for Infectious Disease"/>
            <person name="Wu L."/>
            <person name="Ma J."/>
        </authorList>
    </citation>
    <scope>NUCLEOTIDE SEQUENCE [LARGE SCALE GENOMIC DNA]</scope>
    <source>
        <strain evidence="3">JCM 31696</strain>
    </source>
</reference>
<dbReference type="Pfam" id="PF04149">
    <property type="entry name" value="DUF397"/>
    <property type="match status" value="1"/>
</dbReference>
<dbReference type="InterPro" id="IPR007278">
    <property type="entry name" value="DUF397"/>
</dbReference>
<name>A0ABW3CST9_9ACTN</name>
<protein>
    <submittedName>
        <fullName evidence="2">DUF397 domain-containing protein</fullName>
    </submittedName>
</protein>
<keyword evidence="3" id="KW-1185">Reference proteome</keyword>
<organism evidence="2 3">
    <name type="scientific">Actinomadura adrarensis</name>
    <dbReference type="NCBI Taxonomy" id="1819600"/>
    <lineage>
        <taxon>Bacteria</taxon>
        <taxon>Bacillati</taxon>
        <taxon>Actinomycetota</taxon>
        <taxon>Actinomycetes</taxon>
        <taxon>Streptosporangiales</taxon>
        <taxon>Thermomonosporaceae</taxon>
        <taxon>Actinomadura</taxon>
    </lineage>
</organism>
<dbReference type="EMBL" id="JBHTIR010004319">
    <property type="protein sequence ID" value="MFD0856980.1"/>
    <property type="molecule type" value="Genomic_DNA"/>
</dbReference>